<gene>
    <name evidence="2" type="ORF">L0U88_01340</name>
</gene>
<reference evidence="2 3" key="1">
    <citation type="submission" date="2022-01" db="EMBL/GenBank/DDBJ databases">
        <title>Flavihumibacter sp. nov., isolated from sediment of a river.</title>
        <authorList>
            <person name="Liu H."/>
        </authorList>
    </citation>
    <scope>NUCLEOTIDE SEQUENCE [LARGE SCALE GENOMIC DNA]</scope>
    <source>
        <strain evidence="2 3">RY-1</strain>
    </source>
</reference>
<evidence type="ECO:0000313" key="2">
    <source>
        <dbReference type="EMBL" id="MCF1713268.1"/>
    </source>
</evidence>
<evidence type="ECO:0000256" key="1">
    <source>
        <dbReference type="SAM" id="Phobius"/>
    </source>
</evidence>
<dbReference type="EMBL" id="JAKEVY010000001">
    <property type="protein sequence ID" value="MCF1713268.1"/>
    <property type="molecule type" value="Genomic_DNA"/>
</dbReference>
<sequence length="241" mass="26998">MDNTSIQNELIKLKRSHARTKQLYLGSLLLMVIAIVTVSFTKLNRFDLIRAKGIIIEDANGKDRILIGAPVPSSKNRVRTDTALVRKHWASQFDDPNQYMGWYKRYKNSSNGIIFMNEEGFDEVLIGEDLADANAGVRMYKISGILFNNKKGWERGGAGVNTSADGKTRQGVGFDDESGEAMHMLTLEDGSKALIIADEKGSLRIGMSQKPGELFQNKESFTGIKYFNNQGKLVWEQQMKP</sequence>
<keyword evidence="1" id="KW-0472">Membrane</keyword>
<feature type="transmembrane region" description="Helical" evidence="1">
    <location>
        <begin position="23"/>
        <end position="43"/>
    </location>
</feature>
<proteinExistence type="predicted"/>
<comment type="caution">
    <text evidence="2">The sequence shown here is derived from an EMBL/GenBank/DDBJ whole genome shotgun (WGS) entry which is preliminary data.</text>
</comment>
<accession>A0ABS9BDR5</accession>
<dbReference type="Proteomes" id="UP001200145">
    <property type="component" value="Unassembled WGS sequence"/>
</dbReference>
<evidence type="ECO:0000313" key="3">
    <source>
        <dbReference type="Proteomes" id="UP001200145"/>
    </source>
</evidence>
<protein>
    <submittedName>
        <fullName evidence="2">Uncharacterized protein</fullName>
    </submittedName>
</protein>
<organism evidence="2 3">
    <name type="scientific">Flavihumibacter fluminis</name>
    <dbReference type="NCBI Taxonomy" id="2909236"/>
    <lineage>
        <taxon>Bacteria</taxon>
        <taxon>Pseudomonadati</taxon>
        <taxon>Bacteroidota</taxon>
        <taxon>Chitinophagia</taxon>
        <taxon>Chitinophagales</taxon>
        <taxon>Chitinophagaceae</taxon>
        <taxon>Flavihumibacter</taxon>
    </lineage>
</organism>
<keyword evidence="3" id="KW-1185">Reference proteome</keyword>
<keyword evidence="1" id="KW-1133">Transmembrane helix</keyword>
<keyword evidence="1" id="KW-0812">Transmembrane</keyword>
<dbReference type="RefSeq" id="WP_234863782.1">
    <property type="nucleotide sequence ID" value="NZ_JAKEVY010000001.1"/>
</dbReference>
<name>A0ABS9BDR5_9BACT</name>